<dbReference type="EMBL" id="LNYL01000045">
    <property type="protein sequence ID" value="KTD25123.1"/>
    <property type="molecule type" value="Genomic_DNA"/>
</dbReference>
<evidence type="ECO:0000313" key="1">
    <source>
        <dbReference type="EMBL" id="KTD25123.1"/>
    </source>
</evidence>
<dbReference type="RefSeq" id="WP_058452849.1">
    <property type="nucleotide sequence ID" value="NZ_CAAAIB010000008.1"/>
</dbReference>
<proteinExistence type="predicted"/>
<evidence type="ECO:0000313" key="2">
    <source>
        <dbReference type="Proteomes" id="UP000054908"/>
    </source>
</evidence>
<accession>A0A0W0VYM9</accession>
<name>A0A0W0VYM9_9GAMM</name>
<dbReference type="Proteomes" id="UP000054908">
    <property type="component" value="Unassembled WGS sequence"/>
</dbReference>
<sequence length="112" mass="13637">MRVSTNHENQADKSYRFIDENSAEGKKIENIIYKYQQYKKLTQKEVIEIIRNRGHKNFSRTIHKNLWRGLWKNAKNRNDNAKKYGELVVNNQWLWYEETWIPKVLELISQNI</sequence>
<protein>
    <submittedName>
        <fullName evidence="1">Uncharacterized protein</fullName>
    </submittedName>
</protein>
<reference evidence="1 2" key="1">
    <citation type="submission" date="2015-11" db="EMBL/GenBank/DDBJ databases">
        <title>Genomic analysis of 38 Legionella species identifies large and diverse effector repertoires.</title>
        <authorList>
            <person name="Burstein D."/>
            <person name="Amaro F."/>
            <person name="Zusman T."/>
            <person name="Lifshitz Z."/>
            <person name="Cohen O."/>
            <person name="Gilbert J.A."/>
            <person name="Pupko T."/>
            <person name="Shuman H.A."/>
            <person name="Segal G."/>
        </authorList>
    </citation>
    <scope>NUCLEOTIDE SEQUENCE [LARGE SCALE GENOMIC DNA]</scope>
    <source>
        <strain evidence="1 2">PX-1-G2-E2</strain>
    </source>
</reference>
<organism evidence="1 2">
    <name type="scientific">Legionella maceachernii</name>
    <dbReference type="NCBI Taxonomy" id="466"/>
    <lineage>
        <taxon>Bacteria</taxon>
        <taxon>Pseudomonadati</taxon>
        <taxon>Pseudomonadota</taxon>
        <taxon>Gammaproteobacteria</taxon>
        <taxon>Legionellales</taxon>
        <taxon>Legionellaceae</taxon>
        <taxon>Legionella</taxon>
    </lineage>
</organism>
<dbReference type="PATRIC" id="fig|466.6.peg.2230"/>
<dbReference type="AlphaFoldDB" id="A0A0W0VYM9"/>
<gene>
    <name evidence="1" type="ORF">Lmac_2101</name>
</gene>
<comment type="caution">
    <text evidence="1">The sequence shown here is derived from an EMBL/GenBank/DDBJ whole genome shotgun (WGS) entry which is preliminary data.</text>
</comment>
<keyword evidence="2" id="KW-1185">Reference proteome</keyword>